<evidence type="ECO:0000313" key="2">
    <source>
        <dbReference type="EnsemblMetazoa" id="ASIC004577-PA"/>
    </source>
</evidence>
<dbReference type="Proteomes" id="UP000030765">
    <property type="component" value="Unassembled WGS sequence"/>
</dbReference>
<keyword evidence="3" id="KW-1185">Reference proteome</keyword>
<dbReference type="EMBL" id="KE524842">
    <property type="protein sequence ID" value="KFB37442.1"/>
    <property type="molecule type" value="Genomic_DNA"/>
</dbReference>
<gene>
    <name evidence="1" type="ORF">ZHAS_00004577</name>
</gene>
<protein>
    <submittedName>
        <fullName evidence="1 2">Excinuclease ATPase subunit</fullName>
    </submittedName>
</protein>
<reference evidence="1 3" key="1">
    <citation type="journal article" date="2014" name="BMC Genomics">
        <title>Genome sequence of Anopheles sinensis provides insight into genetics basis of mosquito competence for malaria parasites.</title>
        <authorList>
            <person name="Zhou D."/>
            <person name="Zhang D."/>
            <person name="Ding G."/>
            <person name="Shi L."/>
            <person name="Hou Q."/>
            <person name="Ye Y."/>
            <person name="Xu Y."/>
            <person name="Zhou H."/>
            <person name="Xiong C."/>
            <person name="Li S."/>
            <person name="Yu J."/>
            <person name="Hong S."/>
            <person name="Yu X."/>
            <person name="Zou P."/>
            <person name="Chen C."/>
            <person name="Chang X."/>
            <person name="Wang W."/>
            <person name="Lv Y."/>
            <person name="Sun Y."/>
            <person name="Ma L."/>
            <person name="Shen B."/>
            <person name="Zhu C."/>
        </authorList>
    </citation>
    <scope>NUCLEOTIDE SEQUENCE [LARGE SCALE GENOMIC DNA]</scope>
</reference>
<dbReference type="EMBL" id="ATLV01013177">
    <property type="status" value="NOT_ANNOTATED_CDS"/>
    <property type="molecule type" value="Genomic_DNA"/>
</dbReference>
<dbReference type="AlphaFoldDB" id="A0A084VHJ8"/>
<sequence length="105" mass="11661">MAAWRLLSSLSDRKIETNPIPCPEPSSRRRAVLFWSHSYLSPNVPARCPQRGDAGTAGLPLTRPRALLRSVDRHARNHDRVATVVASMNELFLETPPLGEGCVVY</sequence>
<organism evidence="1">
    <name type="scientific">Anopheles sinensis</name>
    <name type="common">Mosquito</name>
    <dbReference type="NCBI Taxonomy" id="74873"/>
    <lineage>
        <taxon>Eukaryota</taxon>
        <taxon>Metazoa</taxon>
        <taxon>Ecdysozoa</taxon>
        <taxon>Arthropoda</taxon>
        <taxon>Hexapoda</taxon>
        <taxon>Insecta</taxon>
        <taxon>Pterygota</taxon>
        <taxon>Neoptera</taxon>
        <taxon>Endopterygota</taxon>
        <taxon>Diptera</taxon>
        <taxon>Nematocera</taxon>
        <taxon>Culicoidea</taxon>
        <taxon>Culicidae</taxon>
        <taxon>Anophelinae</taxon>
        <taxon>Anopheles</taxon>
    </lineage>
</organism>
<evidence type="ECO:0000313" key="1">
    <source>
        <dbReference type="EMBL" id="KFB37442.1"/>
    </source>
</evidence>
<proteinExistence type="predicted"/>
<dbReference type="EnsemblMetazoa" id="ASIC004577-RA">
    <property type="protein sequence ID" value="ASIC004577-PA"/>
    <property type="gene ID" value="ASIC004577"/>
</dbReference>
<evidence type="ECO:0000313" key="3">
    <source>
        <dbReference type="Proteomes" id="UP000030765"/>
    </source>
</evidence>
<name>A0A084VHJ8_ANOSI</name>
<dbReference type="VEuPathDB" id="VectorBase:ASIC004577"/>
<accession>A0A084VHJ8</accession>
<reference evidence="2" key="2">
    <citation type="submission" date="2020-05" db="UniProtKB">
        <authorList>
            <consortium name="EnsemblMetazoa"/>
        </authorList>
    </citation>
    <scope>IDENTIFICATION</scope>
</reference>